<reference evidence="15 16" key="1">
    <citation type="submission" date="2018-07" db="EMBL/GenBank/DDBJ databases">
        <title>The complete nuclear genome of the prasinophyte Chloropicon primus (CCMP1205).</title>
        <authorList>
            <person name="Pombert J.-F."/>
            <person name="Otis C."/>
            <person name="Turmel M."/>
            <person name="Lemieux C."/>
        </authorList>
    </citation>
    <scope>NUCLEOTIDE SEQUENCE [LARGE SCALE GENOMIC DNA]</scope>
    <source>
        <strain evidence="15 16">CCMP1205</strain>
    </source>
</reference>
<evidence type="ECO:0000256" key="6">
    <source>
        <dbReference type="ARBA" id="ARBA00022882"/>
    </source>
</evidence>
<feature type="region of interest" description="Disordered" evidence="12">
    <location>
        <begin position="1"/>
        <end position="86"/>
    </location>
</feature>
<keyword evidence="5" id="KW-0631">Potassium channel</keyword>
<dbReference type="EMBL" id="CP031037">
    <property type="protein sequence ID" value="QDZ20707.1"/>
    <property type="molecule type" value="Genomic_DNA"/>
</dbReference>
<dbReference type="Gene3D" id="1.10.287.70">
    <property type="match status" value="1"/>
</dbReference>
<evidence type="ECO:0000259" key="14">
    <source>
        <dbReference type="PROSITE" id="PS50042"/>
    </source>
</evidence>
<keyword evidence="4 13" id="KW-0812">Transmembrane</keyword>
<evidence type="ECO:0000256" key="9">
    <source>
        <dbReference type="ARBA" id="ARBA00023065"/>
    </source>
</evidence>
<keyword evidence="9" id="KW-0406">Ion transport</keyword>
<dbReference type="InterPro" id="IPR018488">
    <property type="entry name" value="cNMP-bd_CS"/>
</dbReference>
<dbReference type="Gene3D" id="1.10.287.630">
    <property type="entry name" value="Helix hairpin bin"/>
    <property type="match status" value="1"/>
</dbReference>
<name>A0A5B8MJV6_9CHLO</name>
<evidence type="ECO:0000256" key="7">
    <source>
        <dbReference type="ARBA" id="ARBA00022958"/>
    </source>
</evidence>
<keyword evidence="6" id="KW-0851">Voltage-gated channel</keyword>
<gene>
    <name evidence="15" type="ORF">A3770_04p32250</name>
</gene>
<dbReference type="InterPro" id="IPR014710">
    <property type="entry name" value="RmlC-like_jellyroll"/>
</dbReference>
<feature type="compositionally biased region" description="Basic and acidic residues" evidence="12">
    <location>
        <begin position="1"/>
        <end position="11"/>
    </location>
</feature>
<dbReference type="Proteomes" id="UP000316726">
    <property type="component" value="Chromosome 4"/>
</dbReference>
<keyword evidence="2" id="KW-0813">Transport</keyword>
<dbReference type="AlphaFoldDB" id="A0A5B8MJV6"/>
<dbReference type="PROSITE" id="PS00888">
    <property type="entry name" value="CNMP_BINDING_1"/>
    <property type="match status" value="1"/>
</dbReference>
<keyword evidence="3" id="KW-0633">Potassium transport</keyword>
<keyword evidence="10 13" id="KW-0472">Membrane</keyword>
<evidence type="ECO:0000256" key="12">
    <source>
        <dbReference type="SAM" id="MobiDB-lite"/>
    </source>
</evidence>
<dbReference type="PANTHER" id="PTHR10217:SF435">
    <property type="entry name" value="POTASSIUM VOLTAGE-GATED CHANNEL PROTEIN EAG"/>
    <property type="match status" value="1"/>
</dbReference>
<keyword evidence="7" id="KW-0630">Potassium</keyword>
<evidence type="ECO:0000256" key="11">
    <source>
        <dbReference type="ARBA" id="ARBA00023303"/>
    </source>
</evidence>
<dbReference type="InterPro" id="IPR000595">
    <property type="entry name" value="cNMP-bd_dom"/>
</dbReference>
<feature type="transmembrane region" description="Helical" evidence="13">
    <location>
        <begin position="350"/>
        <end position="376"/>
    </location>
</feature>
<dbReference type="SUPFAM" id="SSF51206">
    <property type="entry name" value="cAMP-binding domain-like"/>
    <property type="match status" value="1"/>
</dbReference>
<feature type="domain" description="Cyclic nucleotide-binding" evidence="14">
    <location>
        <begin position="543"/>
        <end position="649"/>
    </location>
</feature>
<feature type="transmembrane region" description="Helical" evidence="13">
    <location>
        <begin position="277"/>
        <end position="299"/>
    </location>
</feature>
<dbReference type="InterPro" id="IPR018490">
    <property type="entry name" value="cNMP-bd_dom_sf"/>
</dbReference>
<dbReference type="PROSITE" id="PS50042">
    <property type="entry name" value="CNMP_BINDING_3"/>
    <property type="match status" value="1"/>
</dbReference>
<evidence type="ECO:0000256" key="3">
    <source>
        <dbReference type="ARBA" id="ARBA00022538"/>
    </source>
</evidence>
<evidence type="ECO:0000256" key="4">
    <source>
        <dbReference type="ARBA" id="ARBA00022692"/>
    </source>
</evidence>
<dbReference type="Pfam" id="PF00520">
    <property type="entry name" value="Ion_trans"/>
    <property type="match status" value="1"/>
</dbReference>
<feature type="region of interest" description="Disordered" evidence="12">
    <location>
        <begin position="713"/>
        <end position="766"/>
    </location>
</feature>
<dbReference type="InterPro" id="IPR005821">
    <property type="entry name" value="Ion_trans_dom"/>
</dbReference>
<evidence type="ECO:0000313" key="15">
    <source>
        <dbReference type="EMBL" id="QDZ20707.1"/>
    </source>
</evidence>
<accession>A0A5B8MJV6</accession>
<comment type="subcellular location">
    <subcellularLocation>
        <location evidence="1">Membrane</location>
        <topology evidence="1">Multi-pass membrane protein</topology>
    </subcellularLocation>
</comment>
<sequence>MKDEEKEKGGADPKLGAMLQSPRPRLVPSPGNEQPLVTPGSARSLRRCSSDVADIFGRGDSPATVSRQTSPRNFKGASTPADSLQKTLSLPESAIKAHMGRGVHDMPTPFPSHGYGAGLSPPWSVNSPRSGFQSPYSFGFSPRSNLSLRSTRYYNDRASIEDTLSMVASPRSASMDLEPDLYVKHKTHGKDPEQRFVLNPHSSFRTSWDLALAVLIIYNAVAVPLRLGFDLDGGLELLIFDLTTDFIFLCDIVLNFRTAIESAGIVISKPKDIARHYFKTWFVIDIISAFPVDLVLLGFGMDTKGSGNDTGYRVNKLLKILKTFRLVRVLRLARLSRIMSRFRDLFNLRYSVITILQFFIAVAFVAHWIACFWFMIGHLQGIEGNVTWVSEMQLAGADQPGTLFYQPLRTKYIISLYHSIMIMSTIGSSIEPVTDTERVYSLLTMLAGSSLYAYGITNMCTLIFNLNRSETLYKQKMDMINDFLSMRLPQEKVLRRKVRLFYEHLHSKKRFFDEQDIIHDLSRDLQVEVVLALNSKMIRRNAFFKNLSENCVAELLQHLDMYSYQPNEKIITEGETGREMYFIVDGFVEVYHQDLSNETGIKVVSRLREGHYFGEIALMSDMARRTASVRCLTFCDCYTLTKDSVEAVLTKYPSDKKKWDKVAKTRIYSSGLDPISGNTDKMKWRRFLRTLSSISRSKSGDLSSKTSFDEKKLSSVYGRRSKPATERTDSGADPAEVEVEVADAPAGGAQASGRGGAKPVLEAEEGSASALAASGVRDLRDAKAADDEDDEWLRGNAENIDVASADGASIVRHLVQLLREEREMRVRAESEVHAAEVKMTKAVGEGKKVRRPSILR</sequence>
<feature type="compositionally biased region" description="Polar residues" evidence="12">
    <location>
        <begin position="63"/>
        <end position="72"/>
    </location>
</feature>
<dbReference type="GO" id="GO:0005249">
    <property type="term" value="F:voltage-gated potassium channel activity"/>
    <property type="evidence" value="ECO:0007669"/>
    <property type="project" value="InterPro"/>
</dbReference>
<protein>
    <submittedName>
        <fullName evidence="15">Voltage-gated ion channel protein</fullName>
    </submittedName>
</protein>
<evidence type="ECO:0000256" key="8">
    <source>
        <dbReference type="ARBA" id="ARBA00022989"/>
    </source>
</evidence>
<evidence type="ECO:0000256" key="13">
    <source>
        <dbReference type="SAM" id="Phobius"/>
    </source>
</evidence>
<dbReference type="CDD" id="cd00038">
    <property type="entry name" value="CAP_ED"/>
    <property type="match status" value="1"/>
</dbReference>
<dbReference type="SUPFAM" id="SSF81324">
    <property type="entry name" value="Voltage-gated potassium channels"/>
    <property type="match status" value="1"/>
</dbReference>
<dbReference type="PANTHER" id="PTHR10217">
    <property type="entry name" value="VOLTAGE AND LIGAND GATED POTASSIUM CHANNEL"/>
    <property type="match status" value="1"/>
</dbReference>
<dbReference type="SMART" id="SM00100">
    <property type="entry name" value="cNMP"/>
    <property type="match status" value="1"/>
</dbReference>
<dbReference type="Gene3D" id="2.60.120.10">
    <property type="entry name" value="Jelly Rolls"/>
    <property type="match status" value="1"/>
</dbReference>
<keyword evidence="16" id="KW-1185">Reference proteome</keyword>
<dbReference type="GO" id="GO:0034702">
    <property type="term" value="C:monoatomic ion channel complex"/>
    <property type="evidence" value="ECO:0007669"/>
    <property type="project" value="UniProtKB-KW"/>
</dbReference>
<evidence type="ECO:0000256" key="10">
    <source>
        <dbReference type="ARBA" id="ARBA00023136"/>
    </source>
</evidence>
<evidence type="ECO:0000256" key="5">
    <source>
        <dbReference type="ARBA" id="ARBA00022826"/>
    </source>
</evidence>
<dbReference type="InterPro" id="IPR050818">
    <property type="entry name" value="KCNH_animal-type"/>
</dbReference>
<feature type="compositionally biased region" description="Low complexity" evidence="12">
    <location>
        <begin position="742"/>
        <end position="752"/>
    </location>
</feature>
<evidence type="ECO:0000256" key="2">
    <source>
        <dbReference type="ARBA" id="ARBA00022448"/>
    </source>
</evidence>
<dbReference type="GO" id="GO:0005886">
    <property type="term" value="C:plasma membrane"/>
    <property type="evidence" value="ECO:0007669"/>
    <property type="project" value="TreeGrafter"/>
</dbReference>
<dbReference type="Pfam" id="PF00027">
    <property type="entry name" value="cNMP_binding"/>
    <property type="match status" value="1"/>
</dbReference>
<keyword evidence="8 13" id="KW-1133">Transmembrane helix</keyword>
<dbReference type="PROSITE" id="PS00889">
    <property type="entry name" value="CNMP_BINDING_2"/>
    <property type="match status" value="1"/>
</dbReference>
<organism evidence="15 16">
    <name type="scientific">Chloropicon primus</name>
    <dbReference type="NCBI Taxonomy" id="1764295"/>
    <lineage>
        <taxon>Eukaryota</taxon>
        <taxon>Viridiplantae</taxon>
        <taxon>Chlorophyta</taxon>
        <taxon>Chloropicophyceae</taxon>
        <taxon>Chloropicales</taxon>
        <taxon>Chloropicaceae</taxon>
        <taxon>Chloropicon</taxon>
    </lineage>
</organism>
<keyword evidence="11" id="KW-0407">Ion channel</keyword>
<proteinExistence type="predicted"/>
<dbReference type="OrthoDB" id="2019079at2759"/>
<evidence type="ECO:0000256" key="1">
    <source>
        <dbReference type="ARBA" id="ARBA00004141"/>
    </source>
</evidence>
<evidence type="ECO:0000313" key="16">
    <source>
        <dbReference type="Proteomes" id="UP000316726"/>
    </source>
</evidence>
<dbReference type="InterPro" id="IPR003938">
    <property type="entry name" value="K_chnl_volt-dep_EAG/ELK/ERG"/>
</dbReference>
<dbReference type="GO" id="GO:0042391">
    <property type="term" value="P:regulation of membrane potential"/>
    <property type="evidence" value="ECO:0007669"/>
    <property type="project" value="TreeGrafter"/>
</dbReference>
<dbReference type="PRINTS" id="PR01463">
    <property type="entry name" value="EAGCHANLFMLY"/>
</dbReference>